<dbReference type="Proteomes" id="UP000199391">
    <property type="component" value="Unassembled WGS sequence"/>
</dbReference>
<evidence type="ECO:0000256" key="10">
    <source>
        <dbReference type="ARBA" id="ARBA00023237"/>
    </source>
</evidence>
<sequence length="768" mass="83327">MSKRGRIPHSVLAMAGVLSAAAAPGAEMPMEVVEVTAQRRAEPVQRVPMSISALGARELERGGINGTVELDQQVPGLQVSVSNGVQMVFSLRGVSMSDFNSTEASPIGVYLDETYMGAITTHGLGFFDLERVEVLKGPQGTLYGKNTTGGAINVLSRSAAVDAPASGEARLGVGDYGARRVFLAGETALLPGTLAIRAALDHERDDGYIKNRIGPTMAQTDRLAMRVSLTARLGDKLDALFKFTHSHSAPLTNPPRMEGIHAIPGAGKLNLAGYTRPPGMGYLETEANHVGKALVDLDMASARFKYAAGAFNVIALSSWYDTRYRLEADGDGSPQSLIEPDWGFDGRAVSQDLRMESNWGGPFSLIAGVYYGRERKAMANTYRFFDTPLPLVQALDPALAALLNRYGVVSHSMNKGEESRAAYAQGRYQLTDKLAADLGLRYTVDNNHLDYINVSQRTAAGVPVGSWVPGNTTGIEAAFLPPGMGGRYLVGPYTTASGPLRAEREHNWSGKLGMDYQLNDNAMLYAHASNGFRSGTFNPGLFYSPDTVVSKGYTKPETIRGLEVGFKSEWLQRKLRLNAAAYAYRYRNQQFINVVGASTMLLNAGAARIHGLETELTWRPSDAWRFAAGLNLMDTEYTELELGADRLSGNELISAPKAKFNAAIDYRTRTRSGGLVELSLAGSAQGRQWYSAYNDRPGYERIRQAGYGLLNARAAVSDSSGRYTVTANVSNLLDRHYDVYALSLAGFGFDYFMQGAPRRISLNLKALY</sequence>
<evidence type="ECO:0000256" key="7">
    <source>
        <dbReference type="ARBA" id="ARBA00023065"/>
    </source>
</evidence>
<keyword evidence="7" id="KW-0406">Ion transport</keyword>
<dbReference type="GO" id="GO:0009279">
    <property type="term" value="C:cell outer membrane"/>
    <property type="evidence" value="ECO:0007669"/>
    <property type="project" value="UniProtKB-SubCell"/>
</dbReference>
<keyword evidence="10 11" id="KW-0998">Cell outer membrane</keyword>
<evidence type="ECO:0000256" key="12">
    <source>
        <dbReference type="RuleBase" id="RU003357"/>
    </source>
</evidence>
<reference evidence="17" key="1">
    <citation type="submission" date="2016-10" db="EMBL/GenBank/DDBJ databases">
        <authorList>
            <person name="Varghese N."/>
            <person name="Submissions S."/>
        </authorList>
    </citation>
    <scope>NUCLEOTIDE SEQUENCE [LARGE SCALE GENOMIC DNA]</scope>
    <source>
        <strain evidence="17">CGMCC 1.11014</strain>
    </source>
</reference>
<keyword evidence="8 12" id="KW-0798">TonB box</keyword>
<protein>
    <submittedName>
        <fullName evidence="16">Iron complex outermembrane recepter protein</fullName>
    </submittedName>
</protein>
<dbReference type="InterPro" id="IPR012910">
    <property type="entry name" value="Plug_dom"/>
</dbReference>
<evidence type="ECO:0000256" key="5">
    <source>
        <dbReference type="ARBA" id="ARBA00022692"/>
    </source>
</evidence>
<dbReference type="InterPro" id="IPR039426">
    <property type="entry name" value="TonB-dep_rcpt-like"/>
</dbReference>
<proteinExistence type="inferred from homology"/>
<dbReference type="PANTHER" id="PTHR32552">
    <property type="entry name" value="FERRICHROME IRON RECEPTOR-RELATED"/>
    <property type="match status" value="1"/>
</dbReference>
<dbReference type="STRING" id="1035707.SAMN05216552_101460"/>
<evidence type="ECO:0000256" key="6">
    <source>
        <dbReference type="ARBA" id="ARBA00023004"/>
    </source>
</evidence>
<keyword evidence="2 11" id="KW-0813">Transport</keyword>
<evidence type="ECO:0000256" key="2">
    <source>
        <dbReference type="ARBA" id="ARBA00022448"/>
    </source>
</evidence>
<keyword evidence="17" id="KW-1185">Reference proteome</keyword>
<evidence type="ECO:0000256" key="4">
    <source>
        <dbReference type="ARBA" id="ARBA00022496"/>
    </source>
</evidence>
<dbReference type="GO" id="GO:0006826">
    <property type="term" value="P:iron ion transport"/>
    <property type="evidence" value="ECO:0007669"/>
    <property type="project" value="UniProtKB-KW"/>
</dbReference>
<evidence type="ECO:0000256" key="11">
    <source>
        <dbReference type="PROSITE-ProRule" id="PRU01360"/>
    </source>
</evidence>
<accession>A0A1I7K175</accession>
<dbReference type="PROSITE" id="PS52016">
    <property type="entry name" value="TONB_DEPENDENT_REC_3"/>
    <property type="match status" value="1"/>
</dbReference>
<keyword evidence="9 11" id="KW-0472">Membrane</keyword>
<dbReference type="AlphaFoldDB" id="A0A1I7K175"/>
<dbReference type="EMBL" id="FPBO01000014">
    <property type="protein sequence ID" value="SFU91120.1"/>
    <property type="molecule type" value="Genomic_DNA"/>
</dbReference>
<keyword evidence="13" id="KW-0732">Signal</keyword>
<evidence type="ECO:0000256" key="13">
    <source>
        <dbReference type="SAM" id="SignalP"/>
    </source>
</evidence>
<dbReference type="SUPFAM" id="SSF56935">
    <property type="entry name" value="Porins"/>
    <property type="match status" value="1"/>
</dbReference>
<feature type="domain" description="TonB-dependent receptor-like beta-barrel" evidence="14">
    <location>
        <begin position="298"/>
        <end position="732"/>
    </location>
</feature>
<dbReference type="Pfam" id="PF00593">
    <property type="entry name" value="TonB_dep_Rec_b-barrel"/>
    <property type="match status" value="1"/>
</dbReference>
<dbReference type="InterPro" id="IPR036942">
    <property type="entry name" value="Beta-barrel_TonB_sf"/>
</dbReference>
<keyword evidence="4" id="KW-0410">Iron transport</keyword>
<keyword evidence="3 11" id="KW-1134">Transmembrane beta strand</keyword>
<evidence type="ECO:0000256" key="1">
    <source>
        <dbReference type="ARBA" id="ARBA00004571"/>
    </source>
</evidence>
<dbReference type="PANTHER" id="PTHR32552:SF81">
    <property type="entry name" value="TONB-DEPENDENT OUTER MEMBRANE RECEPTOR"/>
    <property type="match status" value="1"/>
</dbReference>
<feature type="chain" id="PRO_5011527897" evidence="13">
    <location>
        <begin position="23"/>
        <end position="768"/>
    </location>
</feature>
<gene>
    <name evidence="16" type="ORF">SAMN05216552_101460</name>
</gene>
<organism evidence="16 17">
    <name type="scientific">Pseudoduganella namucuonensis</name>
    <dbReference type="NCBI Taxonomy" id="1035707"/>
    <lineage>
        <taxon>Bacteria</taxon>
        <taxon>Pseudomonadati</taxon>
        <taxon>Pseudomonadota</taxon>
        <taxon>Betaproteobacteria</taxon>
        <taxon>Burkholderiales</taxon>
        <taxon>Oxalobacteraceae</taxon>
        <taxon>Telluria group</taxon>
        <taxon>Pseudoduganella</taxon>
    </lineage>
</organism>
<evidence type="ECO:0000256" key="9">
    <source>
        <dbReference type="ARBA" id="ARBA00023136"/>
    </source>
</evidence>
<keyword evidence="6" id="KW-0408">Iron</keyword>
<evidence type="ECO:0000259" key="14">
    <source>
        <dbReference type="Pfam" id="PF00593"/>
    </source>
</evidence>
<name>A0A1I7K175_9BURK</name>
<evidence type="ECO:0000313" key="17">
    <source>
        <dbReference type="Proteomes" id="UP000199391"/>
    </source>
</evidence>
<dbReference type="OrthoDB" id="8538693at2"/>
<dbReference type="Gene3D" id="2.40.170.20">
    <property type="entry name" value="TonB-dependent receptor, beta-barrel domain"/>
    <property type="match status" value="1"/>
</dbReference>
<evidence type="ECO:0000256" key="3">
    <source>
        <dbReference type="ARBA" id="ARBA00022452"/>
    </source>
</evidence>
<evidence type="ECO:0000259" key="15">
    <source>
        <dbReference type="Pfam" id="PF07715"/>
    </source>
</evidence>
<evidence type="ECO:0000256" key="8">
    <source>
        <dbReference type="ARBA" id="ARBA00023077"/>
    </source>
</evidence>
<dbReference type="Pfam" id="PF07715">
    <property type="entry name" value="Plug"/>
    <property type="match status" value="1"/>
</dbReference>
<keyword evidence="5 11" id="KW-0812">Transmembrane</keyword>
<feature type="signal peptide" evidence="13">
    <location>
        <begin position="1"/>
        <end position="22"/>
    </location>
</feature>
<comment type="similarity">
    <text evidence="11 12">Belongs to the TonB-dependent receptor family.</text>
</comment>
<feature type="domain" description="TonB-dependent receptor plug" evidence="15">
    <location>
        <begin position="44"/>
        <end position="151"/>
    </location>
</feature>
<comment type="subcellular location">
    <subcellularLocation>
        <location evidence="1 11">Cell outer membrane</location>
        <topology evidence="1 11">Multi-pass membrane protein</topology>
    </subcellularLocation>
</comment>
<evidence type="ECO:0000313" key="16">
    <source>
        <dbReference type="EMBL" id="SFU91120.1"/>
    </source>
</evidence>
<dbReference type="InterPro" id="IPR000531">
    <property type="entry name" value="Beta-barrel_TonB"/>
</dbReference>